<comment type="function">
    <text evidence="4">Involved in the assembly process of the P-ring formation. It may associate with FlgF on the rod constituting a structure essential for the P-ring assembly or may act as a modulator protein for the P-ring assembly.</text>
</comment>
<dbReference type="EMBL" id="BMYO01000003">
    <property type="protein sequence ID" value="GHD60698.1"/>
    <property type="molecule type" value="Genomic_DNA"/>
</dbReference>
<dbReference type="Gene3D" id="2.30.30.760">
    <property type="match status" value="1"/>
</dbReference>
<dbReference type="CDD" id="cd11614">
    <property type="entry name" value="SAF_CpaB_FlgA_like"/>
    <property type="match status" value="1"/>
</dbReference>
<keyword evidence="2" id="KW-0732">Signal</keyword>
<evidence type="ECO:0000313" key="6">
    <source>
        <dbReference type="EMBL" id="GHD60698.1"/>
    </source>
</evidence>
<evidence type="ECO:0000256" key="3">
    <source>
        <dbReference type="ARBA" id="ARBA00022764"/>
    </source>
</evidence>
<gene>
    <name evidence="6" type="primary">flgA</name>
    <name evidence="6" type="ORF">GCM10007350_14130</name>
</gene>
<dbReference type="Pfam" id="PF13144">
    <property type="entry name" value="ChapFlgA"/>
    <property type="match status" value="1"/>
</dbReference>
<organism evidence="6 7">
    <name type="scientific">Jeongeupia chitinilytica</name>
    <dbReference type="NCBI Taxonomy" id="1041641"/>
    <lineage>
        <taxon>Bacteria</taxon>
        <taxon>Pseudomonadati</taxon>
        <taxon>Pseudomonadota</taxon>
        <taxon>Betaproteobacteria</taxon>
        <taxon>Neisseriales</taxon>
        <taxon>Chitinibacteraceae</taxon>
        <taxon>Jeongeupia</taxon>
    </lineage>
</organism>
<feature type="domain" description="SAF" evidence="5">
    <location>
        <begin position="76"/>
        <end position="138"/>
    </location>
</feature>
<comment type="similarity">
    <text evidence="4">Belongs to the FlgA family.</text>
</comment>
<sequence>MRREVEAWVRLQLATMPAATVKAGQLDSRLRLDGCALRDIQLAPGQRLLGNTQVRVRCVSGASWAVNLPVQISQDVAYYVAARPLPAGHALAATDLQLQRGDLAQLPGSVVLDPAQAVGRTLGSAISGGAPVRAEMLRAANVIRQGQRVKLVFRMDGIDVSNEGVALNNATEGQMVRVRFGATQIVQGVARADGTVDAAP</sequence>
<dbReference type="PANTHER" id="PTHR36307:SF1">
    <property type="entry name" value="FLAGELLA BASAL BODY P-RING FORMATION PROTEIN FLGA"/>
    <property type="match status" value="1"/>
</dbReference>
<dbReference type="Gene3D" id="3.90.1210.10">
    <property type="entry name" value="Antifreeze-like/N-acetylneuraminic acid synthase C-terminal domain"/>
    <property type="match status" value="1"/>
</dbReference>
<dbReference type="Pfam" id="PF17656">
    <property type="entry name" value="ChapFlgA_N"/>
    <property type="match status" value="1"/>
</dbReference>
<dbReference type="InterPro" id="IPR013974">
    <property type="entry name" value="SAF"/>
</dbReference>
<keyword evidence="6" id="KW-0969">Cilium</keyword>
<keyword evidence="3 4" id="KW-0574">Periplasm</keyword>
<name>A0ABQ3GZY7_9NEIS</name>
<dbReference type="Proteomes" id="UP000604737">
    <property type="component" value="Unassembled WGS sequence"/>
</dbReference>
<evidence type="ECO:0000256" key="4">
    <source>
        <dbReference type="RuleBase" id="RU362063"/>
    </source>
</evidence>
<protein>
    <recommendedName>
        <fullName evidence="4">Flagella basal body P-ring formation protein FlgA</fullName>
    </recommendedName>
</protein>
<dbReference type="InterPro" id="IPR017585">
    <property type="entry name" value="SAF_FlgA"/>
</dbReference>
<comment type="subcellular location">
    <subcellularLocation>
        <location evidence="1 4">Periplasm</location>
    </subcellularLocation>
</comment>
<dbReference type="NCBIfam" id="TIGR03170">
    <property type="entry name" value="flgA_cterm"/>
    <property type="match status" value="1"/>
</dbReference>
<keyword evidence="6" id="KW-0282">Flagellum</keyword>
<reference evidence="7" key="1">
    <citation type="journal article" date="2019" name="Int. J. Syst. Evol. Microbiol.">
        <title>The Global Catalogue of Microorganisms (GCM) 10K type strain sequencing project: providing services to taxonomists for standard genome sequencing and annotation.</title>
        <authorList>
            <consortium name="The Broad Institute Genomics Platform"/>
            <consortium name="The Broad Institute Genome Sequencing Center for Infectious Disease"/>
            <person name="Wu L."/>
            <person name="Ma J."/>
        </authorList>
    </citation>
    <scope>NUCLEOTIDE SEQUENCE [LARGE SCALE GENOMIC DNA]</scope>
    <source>
        <strain evidence="7">KCTC 23701</strain>
    </source>
</reference>
<keyword evidence="6" id="KW-0966">Cell projection</keyword>
<evidence type="ECO:0000259" key="5">
    <source>
        <dbReference type="SMART" id="SM00858"/>
    </source>
</evidence>
<dbReference type="InterPro" id="IPR039246">
    <property type="entry name" value="Flagellar_FlgA"/>
</dbReference>
<dbReference type="SMART" id="SM00858">
    <property type="entry name" value="SAF"/>
    <property type="match status" value="1"/>
</dbReference>
<evidence type="ECO:0000256" key="2">
    <source>
        <dbReference type="ARBA" id="ARBA00022729"/>
    </source>
</evidence>
<keyword evidence="7" id="KW-1185">Reference proteome</keyword>
<accession>A0ABQ3GZY7</accession>
<proteinExistence type="inferred from homology"/>
<keyword evidence="4" id="KW-1005">Bacterial flagellum biogenesis</keyword>
<comment type="caution">
    <text evidence="6">The sequence shown here is derived from an EMBL/GenBank/DDBJ whole genome shotgun (WGS) entry which is preliminary data.</text>
</comment>
<dbReference type="InterPro" id="IPR041231">
    <property type="entry name" value="FlgA_N"/>
</dbReference>
<dbReference type="PANTHER" id="PTHR36307">
    <property type="entry name" value="FLAGELLA BASAL BODY P-RING FORMATION PROTEIN FLGA"/>
    <property type="match status" value="1"/>
</dbReference>
<evidence type="ECO:0000256" key="1">
    <source>
        <dbReference type="ARBA" id="ARBA00004418"/>
    </source>
</evidence>
<evidence type="ECO:0000313" key="7">
    <source>
        <dbReference type="Proteomes" id="UP000604737"/>
    </source>
</evidence>